<evidence type="ECO:0000313" key="1">
    <source>
        <dbReference type="EMBL" id="CAG9768889.1"/>
    </source>
</evidence>
<reference evidence="1" key="1">
    <citation type="submission" date="2022-01" db="EMBL/GenBank/DDBJ databases">
        <authorList>
            <person name="King R."/>
        </authorList>
    </citation>
    <scope>NUCLEOTIDE SEQUENCE</scope>
</reference>
<organism evidence="1 2">
    <name type="scientific">Ceutorhynchus assimilis</name>
    <name type="common">cabbage seed weevil</name>
    <dbReference type="NCBI Taxonomy" id="467358"/>
    <lineage>
        <taxon>Eukaryota</taxon>
        <taxon>Metazoa</taxon>
        <taxon>Ecdysozoa</taxon>
        <taxon>Arthropoda</taxon>
        <taxon>Hexapoda</taxon>
        <taxon>Insecta</taxon>
        <taxon>Pterygota</taxon>
        <taxon>Neoptera</taxon>
        <taxon>Endopterygota</taxon>
        <taxon>Coleoptera</taxon>
        <taxon>Polyphaga</taxon>
        <taxon>Cucujiformia</taxon>
        <taxon>Curculionidae</taxon>
        <taxon>Ceutorhynchinae</taxon>
        <taxon>Ceutorhynchus</taxon>
    </lineage>
</organism>
<dbReference type="Proteomes" id="UP001152799">
    <property type="component" value="Chromosome 5"/>
</dbReference>
<dbReference type="EMBL" id="OU892281">
    <property type="protein sequence ID" value="CAG9768889.1"/>
    <property type="molecule type" value="Genomic_DNA"/>
</dbReference>
<gene>
    <name evidence="1" type="ORF">CEUTPL_LOCUS9408</name>
</gene>
<keyword evidence="2" id="KW-1185">Reference proteome</keyword>
<dbReference type="AlphaFoldDB" id="A0A9N9MPG0"/>
<name>A0A9N9MPG0_9CUCU</name>
<accession>A0A9N9MPG0</accession>
<evidence type="ECO:0000313" key="2">
    <source>
        <dbReference type="Proteomes" id="UP001152799"/>
    </source>
</evidence>
<proteinExistence type="predicted"/>
<sequence length="54" mass="6098">MLLLSTGKNWNFGKMSFSPSSLHAKSFKMFTSLVFQEIFEMCETVFSINSVIVG</sequence>
<protein>
    <submittedName>
        <fullName evidence="1">Uncharacterized protein</fullName>
    </submittedName>
</protein>